<sequence length="390" mass="43649">MIQKLEISAELRAALQAETRSAQHATREVRIRSTWPGIQLYYPPIKYLPRENRYETEAEARERLLKYARQSEAHTLIFDLEDGCRQKALSRQFLGLSLPDVRAAIPGRVAVRINPVTSPEHALDLTLLKEIAPYIDDVMLAKAGEQHGIAELDELGSLLASLSGDILIQPIIEHPKSLKIADQIFAHPKVEHVVFGIHDFSRALQLMITAENWQDELYPFMCSLMVEARLAGKGIIGGVETLLLSADPPDVALLPEWLGRHAEPNARIIHDHALREASLGFTGKQVIHPNHIRLLRYGFSPGNEDLHRSLRILEEAIRANAFLGGAIRFEDEMMDPPMFAKALQLLMRSMMLGNQDTGVMEVVSGLIASLPAEKFAEIWPYPGWPPLTAQ</sequence>
<dbReference type="InterPro" id="IPR015813">
    <property type="entry name" value="Pyrv/PenolPyrv_kinase-like_dom"/>
</dbReference>
<keyword evidence="6" id="KW-1185">Reference proteome</keyword>
<dbReference type="HOGENOM" id="CLU_707764_0_0_12"/>
<keyword evidence="3" id="KW-0460">Magnesium</keyword>
<comment type="cofactor">
    <cofactor evidence="1">
        <name>Mg(2+)</name>
        <dbReference type="ChEBI" id="CHEBI:18420"/>
    </cofactor>
</comment>
<evidence type="ECO:0000256" key="3">
    <source>
        <dbReference type="ARBA" id="ARBA00022842"/>
    </source>
</evidence>
<dbReference type="EMBL" id="CP002959">
    <property type="protein sequence ID" value="AFM13678.1"/>
    <property type="molecule type" value="Genomic_DNA"/>
</dbReference>
<name>I4B8S1_TURPD</name>
<dbReference type="SUPFAM" id="SSF51621">
    <property type="entry name" value="Phosphoenolpyruvate/pyruvate domain"/>
    <property type="match status" value="1"/>
</dbReference>
<keyword evidence="2" id="KW-0479">Metal-binding</keyword>
<dbReference type="GO" id="GO:0003824">
    <property type="term" value="F:catalytic activity"/>
    <property type="evidence" value="ECO:0007669"/>
    <property type="project" value="InterPro"/>
</dbReference>
<dbReference type="OrthoDB" id="348111at2"/>
<feature type="domain" description="HpcH/HpaI aldolase/citrate lyase" evidence="4">
    <location>
        <begin position="61"/>
        <end position="239"/>
    </location>
</feature>
<accession>I4B8S1</accession>
<dbReference type="InterPro" id="IPR040442">
    <property type="entry name" value="Pyrv_kinase-like_dom_sf"/>
</dbReference>
<dbReference type="RefSeq" id="WP_014804179.1">
    <property type="nucleotide sequence ID" value="NC_018020.1"/>
</dbReference>
<dbReference type="GO" id="GO:0000287">
    <property type="term" value="F:magnesium ion binding"/>
    <property type="evidence" value="ECO:0007669"/>
    <property type="project" value="TreeGrafter"/>
</dbReference>
<evidence type="ECO:0000256" key="2">
    <source>
        <dbReference type="ARBA" id="ARBA00022723"/>
    </source>
</evidence>
<evidence type="ECO:0000313" key="6">
    <source>
        <dbReference type="Proteomes" id="UP000006048"/>
    </source>
</evidence>
<dbReference type="InterPro" id="IPR005000">
    <property type="entry name" value="Aldolase/citrate-lyase_domain"/>
</dbReference>
<reference evidence="5 6" key="1">
    <citation type="submission" date="2012-06" db="EMBL/GenBank/DDBJ databases">
        <title>The complete chromosome of genome of Turneriella parva DSM 21527.</title>
        <authorList>
            <consortium name="US DOE Joint Genome Institute (JGI-PGF)"/>
            <person name="Lucas S."/>
            <person name="Han J."/>
            <person name="Lapidus A."/>
            <person name="Bruce D."/>
            <person name="Goodwin L."/>
            <person name="Pitluck S."/>
            <person name="Peters L."/>
            <person name="Kyrpides N."/>
            <person name="Mavromatis K."/>
            <person name="Ivanova N."/>
            <person name="Mikhailova N."/>
            <person name="Chertkov O."/>
            <person name="Detter J.C."/>
            <person name="Tapia R."/>
            <person name="Han C."/>
            <person name="Land M."/>
            <person name="Hauser L."/>
            <person name="Markowitz V."/>
            <person name="Cheng J.-F."/>
            <person name="Hugenholtz P."/>
            <person name="Woyke T."/>
            <person name="Wu D."/>
            <person name="Gronow S."/>
            <person name="Wellnitz S."/>
            <person name="Brambilla E."/>
            <person name="Klenk H.-P."/>
            <person name="Eisen J.A."/>
        </authorList>
    </citation>
    <scope>NUCLEOTIDE SEQUENCE [LARGE SCALE GENOMIC DNA]</scope>
    <source>
        <strain evidence="6">ATCC BAA-1111 / DSM 21527 / NCTC 11395 / H</strain>
    </source>
</reference>
<dbReference type="Gene3D" id="3.20.20.60">
    <property type="entry name" value="Phosphoenolpyruvate-binding domains"/>
    <property type="match status" value="1"/>
</dbReference>
<dbReference type="Pfam" id="PF03328">
    <property type="entry name" value="HpcH_HpaI"/>
    <property type="match status" value="1"/>
</dbReference>
<dbReference type="KEGG" id="tpx:Turpa_3039"/>
<dbReference type="Proteomes" id="UP000006048">
    <property type="component" value="Chromosome"/>
</dbReference>
<dbReference type="PANTHER" id="PTHR32308">
    <property type="entry name" value="LYASE BETA SUBUNIT, PUTATIVE (AFU_ORTHOLOGUE AFUA_4G13030)-RELATED"/>
    <property type="match status" value="1"/>
</dbReference>
<dbReference type="PANTHER" id="PTHR32308:SF0">
    <property type="entry name" value="HPCH_HPAI ALDOLASE_CITRATE LYASE DOMAIN-CONTAINING PROTEIN"/>
    <property type="match status" value="1"/>
</dbReference>
<evidence type="ECO:0000256" key="1">
    <source>
        <dbReference type="ARBA" id="ARBA00001946"/>
    </source>
</evidence>
<dbReference type="PATRIC" id="fig|869212.3.peg.3064"/>
<dbReference type="GO" id="GO:0006107">
    <property type="term" value="P:oxaloacetate metabolic process"/>
    <property type="evidence" value="ECO:0007669"/>
    <property type="project" value="TreeGrafter"/>
</dbReference>
<organism evidence="5 6">
    <name type="scientific">Turneriella parva (strain ATCC BAA-1111 / DSM 21527 / NCTC 11395 / H)</name>
    <name type="common">Leptospira parva</name>
    <dbReference type="NCBI Taxonomy" id="869212"/>
    <lineage>
        <taxon>Bacteria</taxon>
        <taxon>Pseudomonadati</taxon>
        <taxon>Spirochaetota</taxon>
        <taxon>Spirochaetia</taxon>
        <taxon>Leptospirales</taxon>
        <taxon>Leptospiraceae</taxon>
        <taxon>Turneriella</taxon>
    </lineage>
</organism>
<dbReference type="STRING" id="869212.Turpa_3039"/>
<dbReference type="AlphaFoldDB" id="I4B8S1"/>
<gene>
    <name evidence="5" type="ordered locus">Turpa_3039</name>
</gene>
<evidence type="ECO:0000313" key="5">
    <source>
        <dbReference type="EMBL" id="AFM13678.1"/>
    </source>
</evidence>
<proteinExistence type="predicted"/>
<evidence type="ECO:0000259" key="4">
    <source>
        <dbReference type="Pfam" id="PF03328"/>
    </source>
</evidence>
<protein>
    <submittedName>
        <fullName evidence="5">HpcH/HpaI aldolase</fullName>
    </submittedName>
</protein>